<evidence type="ECO:0000313" key="2">
    <source>
        <dbReference type="EMBL" id="CAD7460499.1"/>
    </source>
</evidence>
<gene>
    <name evidence="2" type="ORF">TTEB3V08_LOCUS8429</name>
</gene>
<feature type="compositionally biased region" description="Basic and acidic residues" evidence="1">
    <location>
        <begin position="126"/>
        <end position="135"/>
    </location>
</feature>
<organism evidence="2">
    <name type="scientific">Timema tahoe</name>
    <dbReference type="NCBI Taxonomy" id="61484"/>
    <lineage>
        <taxon>Eukaryota</taxon>
        <taxon>Metazoa</taxon>
        <taxon>Ecdysozoa</taxon>
        <taxon>Arthropoda</taxon>
        <taxon>Hexapoda</taxon>
        <taxon>Insecta</taxon>
        <taxon>Pterygota</taxon>
        <taxon>Neoptera</taxon>
        <taxon>Polyneoptera</taxon>
        <taxon>Phasmatodea</taxon>
        <taxon>Timematodea</taxon>
        <taxon>Timematoidea</taxon>
        <taxon>Timematidae</taxon>
        <taxon>Timema</taxon>
    </lineage>
</organism>
<dbReference type="EMBL" id="OE003750">
    <property type="protein sequence ID" value="CAD7460499.1"/>
    <property type="molecule type" value="Genomic_DNA"/>
</dbReference>
<protein>
    <submittedName>
        <fullName evidence="2">Uncharacterized protein</fullName>
    </submittedName>
</protein>
<dbReference type="AlphaFoldDB" id="A0A7R9IL80"/>
<reference evidence="2" key="1">
    <citation type="submission" date="2020-11" db="EMBL/GenBank/DDBJ databases">
        <authorList>
            <person name="Tran Van P."/>
        </authorList>
    </citation>
    <scope>NUCLEOTIDE SEQUENCE</scope>
</reference>
<proteinExistence type="predicted"/>
<name>A0A7R9IL80_9NEOP</name>
<evidence type="ECO:0000256" key="1">
    <source>
        <dbReference type="SAM" id="MobiDB-lite"/>
    </source>
</evidence>
<feature type="region of interest" description="Disordered" evidence="1">
    <location>
        <begin position="105"/>
        <end position="135"/>
    </location>
</feature>
<sequence length="135" mass="15883">MDTTKTFMEANIPIEKLDHPSMRCWMDKYVKVVYLCEYLVDLVEYFSTLEEVTAALKYFQDMSHDKLASMISRSLKAEIPNPYASNWLERLRQIKRLRLKVLQENMSATSDNSSSEKDVSSPPRRVHMDDFTEYT</sequence>
<accession>A0A7R9IL80</accession>